<feature type="region of interest" description="Disordered" evidence="1">
    <location>
        <begin position="19"/>
        <end position="39"/>
    </location>
</feature>
<evidence type="ECO:0000256" key="1">
    <source>
        <dbReference type="SAM" id="MobiDB-lite"/>
    </source>
</evidence>
<dbReference type="Proteomes" id="UP000050424">
    <property type="component" value="Unassembled WGS sequence"/>
</dbReference>
<sequence length="410" mass="46719">MKPKLSAWLQDKLDRYKRKKELPFPRLPDPRPHALTPSPSQEILPQECLFFKKLPYELRRQILIQAFGKDRLHMDLSFEHPPAPYAPGQPRERDHAGVHATNGGCGKYPRLDHTQPKSWIWWSSICHRYFHPPDRDGRPGPMSGGWGPQGPWEDYCRYGYAAYCDEWPGHVPFKCRVGVMGWLLSCRQAYEEGVDVLYKTNCVCMSSEVMITHLPELLLPQRLAAMTSLEISWPLKCCQKGDQIPTLKEGHLETLFTLIPLHFDNLSCLYIALQPTDGMALVNKWLNVESVLTQFDGLVQQMPGLVECCIALPESVFTDLLYPMLAALRVKYPAPARLRWLNQIWRFLDGKHVVAEPQNNTYPNPPHRSREVDGAKSSMGYWIVQGGVDEGDMSGRMAMQGCFGSSGMIQ</sequence>
<evidence type="ECO:0000313" key="4">
    <source>
        <dbReference type="Proteomes" id="UP000050424"/>
    </source>
</evidence>
<keyword evidence="4" id="KW-1185">Reference proteome</keyword>
<accession>A0A0P7BMG7</accession>
<gene>
    <name evidence="3" type="ORF">AK830_g4701</name>
</gene>
<feature type="domain" description="DUF7730" evidence="2">
    <location>
        <begin position="177"/>
        <end position="291"/>
    </location>
</feature>
<proteinExistence type="predicted"/>
<evidence type="ECO:0000259" key="2">
    <source>
        <dbReference type="Pfam" id="PF24864"/>
    </source>
</evidence>
<comment type="caution">
    <text evidence="3">The sequence shown here is derived from an EMBL/GenBank/DDBJ whole genome shotgun (WGS) entry which is preliminary data.</text>
</comment>
<dbReference type="PANTHER" id="PTHR38790">
    <property type="entry name" value="2EXR DOMAIN-CONTAINING PROTEIN-RELATED"/>
    <property type="match status" value="1"/>
</dbReference>
<dbReference type="EMBL" id="LKCW01000058">
    <property type="protein sequence ID" value="KPM41859.1"/>
    <property type="molecule type" value="Genomic_DNA"/>
</dbReference>
<organism evidence="3 4">
    <name type="scientific">Neonectria ditissima</name>
    <dbReference type="NCBI Taxonomy" id="78410"/>
    <lineage>
        <taxon>Eukaryota</taxon>
        <taxon>Fungi</taxon>
        <taxon>Dikarya</taxon>
        <taxon>Ascomycota</taxon>
        <taxon>Pezizomycotina</taxon>
        <taxon>Sordariomycetes</taxon>
        <taxon>Hypocreomycetidae</taxon>
        <taxon>Hypocreales</taxon>
        <taxon>Nectriaceae</taxon>
        <taxon>Neonectria</taxon>
    </lineage>
</organism>
<evidence type="ECO:0000313" key="3">
    <source>
        <dbReference type="EMBL" id="KPM41859.1"/>
    </source>
</evidence>
<reference evidence="3 4" key="1">
    <citation type="submission" date="2015-09" db="EMBL/GenBank/DDBJ databases">
        <title>Draft genome of a European isolate of the apple canker pathogen Neonectria ditissima.</title>
        <authorList>
            <person name="Gomez-Cortecero A."/>
            <person name="Harrison R.J."/>
            <person name="Armitage A.D."/>
        </authorList>
    </citation>
    <scope>NUCLEOTIDE SEQUENCE [LARGE SCALE GENOMIC DNA]</scope>
    <source>
        <strain evidence="3 4">R09/05</strain>
    </source>
</reference>
<dbReference type="STRING" id="78410.A0A0P7BMG7"/>
<name>A0A0P7BMG7_9HYPO</name>
<protein>
    <recommendedName>
        <fullName evidence="2">DUF7730 domain-containing protein</fullName>
    </recommendedName>
</protein>
<dbReference type="Pfam" id="PF24864">
    <property type="entry name" value="DUF7730"/>
    <property type="match status" value="1"/>
</dbReference>
<dbReference type="PANTHER" id="PTHR38790:SF4">
    <property type="entry name" value="2EXR DOMAIN-CONTAINING PROTEIN"/>
    <property type="match status" value="1"/>
</dbReference>
<dbReference type="AlphaFoldDB" id="A0A0P7BMG7"/>
<dbReference type="InterPro" id="IPR056632">
    <property type="entry name" value="DUF7730"/>
</dbReference>
<dbReference type="OrthoDB" id="515692at2759"/>